<dbReference type="EMBL" id="CP036343">
    <property type="protein sequence ID" value="QDT94311.1"/>
    <property type="molecule type" value="Genomic_DNA"/>
</dbReference>
<name>A0A517VMQ9_9PLAN</name>
<dbReference type="KEGG" id="gax:Pan161_60070"/>
<dbReference type="AlphaFoldDB" id="A0A517VMQ9"/>
<evidence type="ECO:0000313" key="1">
    <source>
        <dbReference type="EMBL" id="QDT94311.1"/>
    </source>
</evidence>
<gene>
    <name evidence="1" type="ORF">Pan161_60070</name>
</gene>
<dbReference type="OrthoDB" id="1849013at2"/>
<reference evidence="1 2" key="1">
    <citation type="submission" date="2019-02" db="EMBL/GenBank/DDBJ databases">
        <title>Deep-cultivation of Planctomycetes and their phenomic and genomic characterization uncovers novel biology.</title>
        <authorList>
            <person name="Wiegand S."/>
            <person name="Jogler M."/>
            <person name="Boedeker C."/>
            <person name="Pinto D."/>
            <person name="Vollmers J."/>
            <person name="Rivas-Marin E."/>
            <person name="Kohn T."/>
            <person name="Peeters S.H."/>
            <person name="Heuer A."/>
            <person name="Rast P."/>
            <person name="Oberbeckmann S."/>
            <person name="Bunk B."/>
            <person name="Jeske O."/>
            <person name="Meyerdierks A."/>
            <person name="Storesund J.E."/>
            <person name="Kallscheuer N."/>
            <person name="Luecker S."/>
            <person name="Lage O.M."/>
            <person name="Pohl T."/>
            <person name="Merkel B.J."/>
            <person name="Hornburger P."/>
            <person name="Mueller R.-W."/>
            <person name="Bruemmer F."/>
            <person name="Labrenz M."/>
            <person name="Spormann A.M."/>
            <person name="Op den Camp H."/>
            <person name="Overmann J."/>
            <person name="Amann R."/>
            <person name="Jetten M.S.M."/>
            <person name="Mascher T."/>
            <person name="Medema M.H."/>
            <person name="Devos D.P."/>
            <person name="Kaster A.-K."/>
            <person name="Ovreas L."/>
            <person name="Rohde M."/>
            <person name="Galperin M.Y."/>
            <person name="Jogler C."/>
        </authorList>
    </citation>
    <scope>NUCLEOTIDE SEQUENCE [LARGE SCALE GENOMIC DNA]</scope>
    <source>
        <strain evidence="1 2">Pan161</strain>
    </source>
</reference>
<dbReference type="RefSeq" id="WP_145232224.1">
    <property type="nucleotide sequence ID" value="NZ_CP036343.1"/>
</dbReference>
<accession>A0A517VMQ9</accession>
<protein>
    <submittedName>
        <fullName evidence="1">Uncharacterized protein</fullName>
    </submittedName>
</protein>
<evidence type="ECO:0000313" key="2">
    <source>
        <dbReference type="Proteomes" id="UP000316855"/>
    </source>
</evidence>
<organism evidence="1 2">
    <name type="scientific">Gimesia algae</name>
    <dbReference type="NCBI Taxonomy" id="2527971"/>
    <lineage>
        <taxon>Bacteria</taxon>
        <taxon>Pseudomonadati</taxon>
        <taxon>Planctomycetota</taxon>
        <taxon>Planctomycetia</taxon>
        <taxon>Planctomycetales</taxon>
        <taxon>Planctomycetaceae</taxon>
        <taxon>Gimesia</taxon>
    </lineage>
</organism>
<proteinExistence type="predicted"/>
<keyword evidence="2" id="KW-1185">Reference proteome</keyword>
<sequence>MIFFKKQDPNRARLIALLDQIREAESPVGWERVVSMAVGGLTDLGFSKNSPHLLVISSQGRGVIDCQTGEKVARDYDETGDWFKPQQLLCQGIGPLASEWIQTCGINGGGLPWGNQFGESIEMHSPDWPVYDLYFCSDCQSPLIAGAASRCCKIDSEHLRACGFSWCGHFLVSANSSDLTLWKKQNSDTPTA</sequence>
<dbReference type="Proteomes" id="UP000316855">
    <property type="component" value="Chromosome"/>
</dbReference>